<dbReference type="EMBL" id="KN824351">
    <property type="protein sequence ID" value="KIM22649.1"/>
    <property type="molecule type" value="Genomic_DNA"/>
</dbReference>
<protein>
    <recommendedName>
        <fullName evidence="3">DUF6535 domain-containing protein</fullName>
    </recommendedName>
</protein>
<dbReference type="HOGENOM" id="CLU_416286_0_0_1"/>
<feature type="transmembrane region" description="Helical" evidence="2">
    <location>
        <begin position="71"/>
        <end position="93"/>
    </location>
</feature>
<keyword evidence="2" id="KW-1133">Transmembrane helix</keyword>
<reference evidence="4 5" key="1">
    <citation type="submission" date="2014-04" db="EMBL/GenBank/DDBJ databases">
        <authorList>
            <consortium name="DOE Joint Genome Institute"/>
            <person name="Kuo A."/>
            <person name="Zuccaro A."/>
            <person name="Kohler A."/>
            <person name="Nagy L.G."/>
            <person name="Floudas D."/>
            <person name="Copeland A."/>
            <person name="Barry K.W."/>
            <person name="Cichocki N."/>
            <person name="Veneault-Fourrey C."/>
            <person name="LaButti K."/>
            <person name="Lindquist E.A."/>
            <person name="Lipzen A."/>
            <person name="Lundell T."/>
            <person name="Morin E."/>
            <person name="Murat C."/>
            <person name="Sun H."/>
            <person name="Tunlid A."/>
            <person name="Henrissat B."/>
            <person name="Grigoriev I.V."/>
            <person name="Hibbett D.S."/>
            <person name="Martin F."/>
            <person name="Nordberg H.P."/>
            <person name="Cantor M.N."/>
            <person name="Hua S.X."/>
        </authorList>
    </citation>
    <scope>NUCLEOTIDE SEQUENCE [LARGE SCALE GENOMIC DNA]</scope>
    <source>
        <strain evidence="4 5">MAFF 305830</strain>
    </source>
</reference>
<evidence type="ECO:0000256" key="1">
    <source>
        <dbReference type="SAM" id="MobiDB-lite"/>
    </source>
</evidence>
<evidence type="ECO:0000313" key="5">
    <source>
        <dbReference type="Proteomes" id="UP000054097"/>
    </source>
</evidence>
<dbReference type="Proteomes" id="UP000054097">
    <property type="component" value="Unassembled WGS sequence"/>
</dbReference>
<keyword evidence="5" id="KW-1185">Reference proteome</keyword>
<dbReference type="AlphaFoldDB" id="A0A0C3ARJ2"/>
<keyword evidence="2" id="KW-0472">Membrane</keyword>
<gene>
    <name evidence="4" type="ORF">M408DRAFT_28564</name>
</gene>
<dbReference type="InterPro" id="IPR045338">
    <property type="entry name" value="DUF6535"/>
</dbReference>
<organism evidence="4 5">
    <name type="scientific">Serendipita vermifera MAFF 305830</name>
    <dbReference type="NCBI Taxonomy" id="933852"/>
    <lineage>
        <taxon>Eukaryota</taxon>
        <taxon>Fungi</taxon>
        <taxon>Dikarya</taxon>
        <taxon>Basidiomycota</taxon>
        <taxon>Agaricomycotina</taxon>
        <taxon>Agaricomycetes</taxon>
        <taxon>Sebacinales</taxon>
        <taxon>Serendipitaceae</taxon>
        <taxon>Serendipita</taxon>
    </lineage>
</organism>
<feature type="transmembrane region" description="Helical" evidence="2">
    <location>
        <begin position="127"/>
        <end position="146"/>
    </location>
</feature>
<dbReference type="STRING" id="933852.A0A0C3ARJ2"/>
<reference evidence="5" key="2">
    <citation type="submission" date="2015-01" db="EMBL/GenBank/DDBJ databases">
        <title>Evolutionary Origins and Diversification of the Mycorrhizal Mutualists.</title>
        <authorList>
            <consortium name="DOE Joint Genome Institute"/>
            <consortium name="Mycorrhizal Genomics Consortium"/>
            <person name="Kohler A."/>
            <person name="Kuo A."/>
            <person name="Nagy L.G."/>
            <person name="Floudas D."/>
            <person name="Copeland A."/>
            <person name="Barry K.W."/>
            <person name="Cichocki N."/>
            <person name="Veneault-Fourrey C."/>
            <person name="LaButti K."/>
            <person name="Lindquist E.A."/>
            <person name="Lipzen A."/>
            <person name="Lundell T."/>
            <person name="Morin E."/>
            <person name="Murat C."/>
            <person name="Riley R."/>
            <person name="Ohm R."/>
            <person name="Sun H."/>
            <person name="Tunlid A."/>
            <person name="Henrissat B."/>
            <person name="Grigoriev I.V."/>
            <person name="Hibbett D.S."/>
            <person name="Martin F."/>
        </authorList>
    </citation>
    <scope>NUCLEOTIDE SEQUENCE [LARGE SCALE GENOMIC DNA]</scope>
    <source>
        <strain evidence="5">MAFF 305830</strain>
    </source>
</reference>
<feature type="transmembrane region" description="Helical" evidence="2">
    <location>
        <begin position="189"/>
        <end position="208"/>
    </location>
</feature>
<keyword evidence="2" id="KW-0812">Transmembrane</keyword>
<feature type="domain" description="DUF6535" evidence="3">
    <location>
        <begin position="46"/>
        <end position="209"/>
    </location>
</feature>
<sequence length="569" mass="64824">MATPFGSALSFRADNNGVETRRGPNDETLIPDWNEGKPGHGEPTLWTHYNNKSRHFDDDLVKDLNNTLDTLMLFAGLFSAAVSAIISQSYSLLRPDTMDILLRETQKPGSTLDETFTPPFYAIRINALLFISLLISMVVALLAILVKQWTRGYQRDLQGLSSPHLLARTRHFRYEGACHWYFSECVSGLSIIMHLSLFMAAVGILDLLQATSQTLAYICMIVPILGAAVLVVTTFIAVVAEDSPYRTPLATGLKRLLRWTQSVRFQPSRPQDGDGPEDELLYQEDAGREENLLVRTKPQLDLAIIVHLLRQADTSTERSILEQCFHKLPQLNVLFRRHPEAILERHDDLFKVYRFLASGCIIEKKNVEEIASGRLERARYLCTFLAWYLSLQRSPKQRGQLQAYFQQWKSYDRLPERLLIDSVPRLTSLIPAARAVGRLDHLLRKDEDTIKCDLCDKMYEDVKTKCGSTAASGRTLEEKRQLMLEVTALLVKSTDCLVFRSNCRHMKDPENTLATGYNHILERLENKDKAYTLSRSEKDDWCSFFIQAKEMANDPAWLENALVILGHTK</sequence>
<proteinExistence type="predicted"/>
<feature type="region of interest" description="Disordered" evidence="1">
    <location>
        <begin position="1"/>
        <end position="38"/>
    </location>
</feature>
<evidence type="ECO:0000313" key="4">
    <source>
        <dbReference type="EMBL" id="KIM22649.1"/>
    </source>
</evidence>
<dbReference type="OrthoDB" id="3235960at2759"/>
<accession>A0A0C3ARJ2</accession>
<dbReference type="Pfam" id="PF20153">
    <property type="entry name" value="DUF6535"/>
    <property type="match status" value="1"/>
</dbReference>
<evidence type="ECO:0000256" key="2">
    <source>
        <dbReference type="SAM" id="Phobius"/>
    </source>
</evidence>
<evidence type="ECO:0000259" key="3">
    <source>
        <dbReference type="Pfam" id="PF20153"/>
    </source>
</evidence>
<name>A0A0C3ARJ2_SERVB</name>
<feature type="transmembrane region" description="Helical" evidence="2">
    <location>
        <begin position="215"/>
        <end position="240"/>
    </location>
</feature>